<keyword evidence="2" id="KW-0812">Transmembrane</keyword>
<keyword evidence="4" id="KW-1185">Reference proteome</keyword>
<feature type="compositionally biased region" description="Polar residues" evidence="1">
    <location>
        <begin position="151"/>
        <end position="168"/>
    </location>
</feature>
<dbReference type="KEGG" id="drm:Dred_1249"/>
<evidence type="ECO:0000313" key="4">
    <source>
        <dbReference type="Proteomes" id="UP000001556"/>
    </source>
</evidence>
<dbReference type="HOGENOM" id="CLU_1275981_0_0_9"/>
<dbReference type="RefSeq" id="WP_011877609.1">
    <property type="nucleotide sequence ID" value="NC_009253.1"/>
</dbReference>
<keyword evidence="2" id="KW-0472">Membrane</keyword>
<gene>
    <name evidence="3" type="ordered locus">Dred_1249</name>
</gene>
<feature type="compositionally biased region" description="Acidic residues" evidence="1">
    <location>
        <begin position="140"/>
        <end position="149"/>
    </location>
</feature>
<dbReference type="AlphaFoldDB" id="A4J3Y0"/>
<feature type="transmembrane region" description="Helical" evidence="2">
    <location>
        <begin position="6"/>
        <end position="23"/>
    </location>
</feature>
<dbReference type="Proteomes" id="UP000001556">
    <property type="component" value="Chromosome"/>
</dbReference>
<dbReference type="EMBL" id="CP000612">
    <property type="protein sequence ID" value="ABO49783.1"/>
    <property type="molecule type" value="Genomic_DNA"/>
</dbReference>
<dbReference type="OrthoDB" id="1787155at2"/>
<protein>
    <submittedName>
        <fullName evidence="3">Uncharacterized protein</fullName>
    </submittedName>
</protein>
<evidence type="ECO:0000256" key="1">
    <source>
        <dbReference type="SAM" id="MobiDB-lite"/>
    </source>
</evidence>
<name>A4J3Y0_DESRM</name>
<accession>A4J3Y0</accession>
<keyword evidence="2" id="KW-1133">Transmembrane helix</keyword>
<evidence type="ECO:0000313" key="3">
    <source>
        <dbReference type="EMBL" id="ABO49783.1"/>
    </source>
</evidence>
<sequence>MAGDRGSGYSAFSLFLIFILLYLSQQGTKASAYHQDNKKQDKSSEEKVAVGLSDGEVMEYSPSPTADYVEDMSEGEQNIPVIVEETDHDMSEEVGTDDLFEDLTNNEKEQLEETKVIEETVVSVVEEEVEVEVTNEVENEVSEVTEDFEPTNLTEPTDTIDTIEPQDNGQADVVEALESEEKNTDQEPVLGGQNNLFLKPTVMSGLGNTKQQAGPKISIKFGG</sequence>
<organism evidence="3 4">
    <name type="scientific">Desulforamulus reducens (strain ATCC BAA-1160 / DSM 100696 / MI-1)</name>
    <name type="common">Desulfotomaculum reducens</name>
    <dbReference type="NCBI Taxonomy" id="349161"/>
    <lineage>
        <taxon>Bacteria</taxon>
        <taxon>Bacillati</taxon>
        <taxon>Bacillota</taxon>
        <taxon>Clostridia</taxon>
        <taxon>Eubacteriales</taxon>
        <taxon>Peptococcaceae</taxon>
        <taxon>Desulforamulus</taxon>
    </lineage>
</organism>
<evidence type="ECO:0000256" key="2">
    <source>
        <dbReference type="SAM" id="Phobius"/>
    </source>
</evidence>
<proteinExistence type="predicted"/>
<feature type="region of interest" description="Disordered" evidence="1">
    <location>
        <begin position="140"/>
        <end position="168"/>
    </location>
</feature>
<reference evidence="3 4" key="1">
    <citation type="submission" date="2007-03" db="EMBL/GenBank/DDBJ databases">
        <title>Complete sequence of Desulfotomaculum reducens MI-1.</title>
        <authorList>
            <consortium name="US DOE Joint Genome Institute"/>
            <person name="Copeland A."/>
            <person name="Lucas S."/>
            <person name="Lapidus A."/>
            <person name="Barry K."/>
            <person name="Detter J.C."/>
            <person name="Glavina del Rio T."/>
            <person name="Hammon N."/>
            <person name="Israni S."/>
            <person name="Dalin E."/>
            <person name="Tice H."/>
            <person name="Pitluck S."/>
            <person name="Sims D."/>
            <person name="Brettin T."/>
            <person name="Bruce D."/>
            <person name="Han C."/>
            <person name="Tapia R."/>
            <person name="Schmutz J."/>
            <person name="Larimer F."/>
            <person name="Land M."/>
            <person name="Hauser L."/>
            <person name="Kyrpides N."/>
            <person name="Kim E."/>
            <person name="Tebo B.M."/>
            <person name="Richardson P."/>
        </authorList>
    </citation>
    <scope>NUCLEOTIDE SEQUENCE [LARGE SCALE GENOMIC DNA]</scope>
    <source>
        <strain evidence="3 4">MI-1</strain>
    </source>
</reference>